<dbReference type="EMBL" id="QYBB01000035">
    <property type="protein sequence ID" value="RYC29965.1"/>
    <property type="molecule type" value="Genomic_DNA"/>
</dbReference>
<dbReference type="Gene3D" id="3.30.540.10">
    <property type="entry name" value="Fructose-1,6-Bisphosphatase, subunit A, domain 1"/>
    <property type="match status" value="1"/>
</dbReference>
<comment type="catalytic activity">
    <reaction evidence="6">
        <text>adenosine 3',5'-bisphosphate + H2O = AMP + phosphate</text>
        <dbReference type="Rhea" id="RHEA:10040"/>
        <dbReference type="ChEBI" id="CHEBI:15377"/>
        <dbReference type="ChEBI" id="CHEBI:43474"/>
        <dbReference type="ChEBI" id="CHEBI:58343"/>
        <dbReference type="ChEBI" id="CHEBI:456215"/>
        <dbReference type="EC" id="3.1.3.7"/>
    </reaction>
</comment>
<protein>
    <recommendedName>
        <fullName evidence="6">3'(2'),5'-bisphosphate nucleotidase CysQ</fullName>
        <ecNumber evidence="6">3.1.3.7</ecNumber>
    </recommendedName>
    <alternativeName>
        <fullName evidence="6">3'(2'),5-bisphosphonucleoside 3'(2')-phosphohydrolase</fullName>
    </alternativeName>
    <alternativeName>
        <fullName evidence="6">3'-phosphoadenosine 5'-phosphate phosphatase</fullName>
        <shortName evidence="6">PAP phosphatase</shortName>
    </alternativeName>
</protein>
<dbReference type="AlphaFoldDB" id="A0A4Q2U588"/>
<keyword evidence="5 6" id="KW-0472">Membrane</keyword>
<dbReference type="InterPro" id="IPR006240">
    <property type="entry name" value="CysQ"/>
</dbReference>
<dbReference type="GO" id="GO:0008441">
    <property type="term" value="F:3'(2'),5'-bisphosphate nucleotidase activity"/>
    <property type="evidence" value="ECO:0007669"/>
    <property type="project" value="UniProtKB-UniRule"/>
</dbReference>
<sequence>MPTSPPLPTPDAPLDGDARDRLADCFAALCVEAGAVVMEVYRAGGETRAKADQSPVTEADERAEALILQRLSERLPGWPVLAEEAAARGQGLAGCPRFILVDPLDGTREFVGRNGEFTVNIGLVVEGVPVAGAVYAPVLERLWSGGATARVRRIAPGATLAEALDDRPLRTRPAPEAGWTALASRSHGDAETEALLARLPVSERRAAGSSLKFCVVAEGGADVYPRFGPTMEWDTAAADAVLRAAGGAVLKPDGSAFTYGKAEADYRNGPFVAWGDPAAAARFAG</sequence>
<keyword evidence="4 6" id="KW-0378">Hydrolase</keyword>
<dbReference type="PROSITE" id="PS00630">
    <property type="entry name" value="IMP_2"/>
    <property type="match status" value="1"/>
</dbReference>
<feature type="binding site" evidence="7">
    <location>
        <position position="102"/>
    </location>
    <ligand>
        <name>Mg(2+)</name>
        <dbReference type="ChEBI" id="CHEBI:18420"/>
        <label>1</label>
        <note>catalytic</note>
    </ligand>
</feature>
<dbReference type="InterPro" id="IPR000760">
    <property type="entry name" value="Inositol_monophosphatase-like"/>
</dbReference>
<dbReference type="EC" id="3.1.3.7" evidence="6"/>
<keyword evidence="9" id="KW-1185">Reference proteome</keyword>
<evidence type="ECO:0000313" key="9">
    <source>
        <dbReference type="Proteomes" id="UP000290759"/>
    </source>
</evidence>
<feature type="binding site" evidence="7">
    <location>
        <position position="83"/>
    </location>
    <ligand>
        <name>Mg(2+)</name>
        <dbReference type="ChEBI" id="CHEBI:18420"/>
        <label>1</label>
        <note>catalytic</note>
    </ligand>
</feature>
<feature type="binding site" evidence="6">
    <location>
        <begin position="104"/>
        <end position="107"/>
    </location>
    <ligand>
        <name>substrate</name>
    </ligand>
</feature>
<dbReference type="InterPro" id="IPR020550">
    <property type="entry name" value="Inositol_monophosphatase_CS"/>
</dbReference>
<comment type="similarity">
    <text evidence="1 6">Belongs to the inositol monophosphatase superfamily. CysQ family.</text>
</comment>
<keyword evidence="3 6" id="KW-0997">Cell inner membrane</keyword>
<dbReference type="InterPro" id="IPR050725">
    <property type="entry name" value="CysQ/Inositol_MonoPase"/>
</dbReference>
<comment type="subcellular location">
    <subcellularLocation>
        <location evidence="6">Cell inner membrane</location>
        <topology evidence="6">Peripheral membrane protein</topology>
        <orientation evidence="6">Cytoplasmic side</orientation>
    </subcellularLocation>
</comment>
<evidence type="ECO:0000256" key="6">
    <source>
        <dbReference type="HAMAP-Rule" id="MF_02095"/>
    </source>
</evidence>
<feature type="binding site" evidence="6">
    <location>
        <position position="102"/>
    </location>
    <ligand>
        <name>Mg(2+)</name>
        <dbReference type="ChEBI" id="CHEBI:18420"/>
        <label>2</label>
    </ligand>
</feature>
<dbReference type="OrthoDB" id="9785695at2"/>
<feature type="binding site" evidence="7">
    <location>
        <position position="104"/>
    </location>
    <ligand>
        <name>Mg(2+)</name>
        <dbReference type="ChEBI" id="CHEBI:18420"/>
        <label>1</label>
        <note>catalytic</note>
    </ligand>
</feature>
<evidence type="ECO:0000256" key="1">
    <source>
        <dbReference type="ARBA" id="ARBA00005289"/>
    </source>
</evidence>
<keyword evidence="2 6" id="KW-1003">Cell membrane</keyword>
<comment type="cofactor">
    <cofactor evidence="6 7">
        <name>Mg(2+)</name>
        <dbReference type="ChEBI" id="CHEBI:18420"/>
    </cofactor>
</comment>
<evidence type="ECO:0000313" key="8">
    <source>
        <dbReference type="EMBL" id="RYC29965.1"/>
    </source>
</evidence>
<name>A0A4Q2U588_9HYPH</name>
<accession>A0A4Q2U588</accession>
<comment type="function">
    <text evidence="6">Converts adenosine-3',5'-bisphosphate (PAP) to AMP.</text>
</comment>
<dbReference type="GO" id="GO:0000287">
    <property type="term" value="F:magnesium ion binding"/>
    <property type="evidence" value="ECO:0007669"/>
    <property type="project" value="UniProtKB-UniRule"/>
</dbReference>
<dbReference type="CDD" id="cd01638">
    <property type="entry name" value="CysQ"/>
    <property type="match status" value="1"/>
</dbReference>
<feature type="binding site" evidence="6">
    <location>
        <position position="102"/>
    </location>
    <ligand>
        <name>Mg(2+)</name>
        <dbReference type="ChEBI" id="CHEBI:18420"/>
        <label>1</label>
    </ligand>
</feature>
<feature type="binding site" evidence="7">
    <location>
        <position position="105"/>
    </location>
    <ligand>
        <name>Mg(2+)</name>
        <dbReference type="ChEBI" id="CHEBI:18420"/>
        <label>1</label>
        <note>catalytic</note>
    </ligand>
</feature>
<proteinExistence type="inferred from homology"/>
<dbReference type="NCBIfam" id="TIGR01331">
    <property type="entry name" value="bisphos_cysQ"/>
    <property type="match status" value="1"/>
</dbReference>
<dbReference type="GO" id="GO:0046854">
    <property type="term" value="P:phosphatidylinositol phosphate biosynthetic process"/>
    <property type="evidence" value="ECO:0007669"/>
    <property type="project" value="InterPro"/>
</dbReference>
<evidence type="ECO:0000256" key="3">
    <source>
        <dbReference type="ARBA" id="ARBA00022519"/>
    </source>
</evidence>
<feature type="binding site" evidence="6">
    <location>
        <position position="83"/>
    </location>
    <ligand>
        <name>Mg(2+)</name>
        <dbReference type="ChEBI" id="CHEBI:18420"/>
        <label>1</label>
    </ligand>
</feature>
<dbReference type="HAMAP" id="MF_02095">
    <property type="entry name" value="CysQ"/>
    <property type="match status" value="1"/>
</dbReference>
<dbReference type="PANTHER" id="PTHR43028">
    <property type="entry name" value="3'(2'),5'-BISPHOSPHATE NUCLEOTIDASE 1"/>
    <property type="match status" value="1"/>
</dbReference>
<evidence type="ECO:0000256" key="5">
    <source>
        <dbReference type="ARBA" id="ARBA00023136"/>
    </source>
</evidence>
<dbReference type="PANTHER" id="PTHR43028:SF5">
    <property type="entry name" value="3'(2'),5'-BISPHOSPHATE NUCLEOTIDASE 1"/>
    <property type="match status" value="1"/>
</dbReference>
<keyword evidence="6 7" id="KW-0460">Magnesium</keyword>
<feature type="binding site" evidence="6">
    <location>
        <position position="83"/>
    </location>
    <ligand>
        <name>substrate</name>
    </ligand>
</feature>
<dbReference type="Proteomes" id="UP000290759">
    <property type="component" value="Unassembled WGS sequence"/>
</dbReference>
<dbReference type="PRINTS" id="PR00377">
    <property type="entry name" value="IMPHPHTASES"/>
</dbReference>
<reference evidence="8 9" key="2">
    <citation type="submission" date="2019-02" db="EMBL/GenBank/DDBJ databases">
        <title>'Lichenibacterium ramalinii' gen. nov. sp. nov., 'Lichenibacterium minor' gen. nov. sp. nov.</title>
        <authorList>
            <person name="Pankratov T."/>
        </authorList>
    </citation>
    <scope>NUCLEOTIDE SEQUENCE [LARGE SCALE GENOMIC DNA]</scope>
    <source>
        <strain evidence="8 9">RmlP026</strain>
    </source>
</reference>
<dbReference type="GO" id="GO:0050427">
    <property type="term" value="P:3'-phosphoadenosine 5'-phosphosulfate metabolic process"/>
    <property type="evidence" value="ECO:0007669"/>
    <property type="project" value="TreeGrafter"/>
</dbReference>
<keyword evidence="6 7" id="KW-0479">Metal-binding</keyword>
<comment type="caution">
    <text evidence="8">The sequence shown here is derived from an EMBL/GenBank/DDBJ whole genome shotgun (WGS) entry which is preliminary data.</text>
</comment>
<dbReference type="Pfam" id="PF00459">
    <property type="entry name" value="Inositol_P"/>
    <property type="match status" value="1"/>
</dbReference>
<dbReference type="SUPFAM" id="SSF56655">
    <property type="entry name" value="Carbohydrate phosphatase"/>
    <property type="match status" value="1"/>
</dbReference>
<gene>
    <name evidence="6 8" type="primary">cysQ</name>
    <name evidence="8" type="ORF">D3273_21130</name>
</gene>
<dbReference type="Gene3D" id="3.40.190.80">
    <property type="match status" value="1"/>
</dbReference>
<dbReference type="RefSeq" id="WP_129228881.1">
    <property type="nucleotide sequence ID" value="NZ_QYBB01000035.1"/>
</dbReference>
<evidence type="ECO:0000256" key="7">
    <source>
        <dbReference type="PIRSR" id="PIRSR600760-2"/>
    </source>
</evidence>
<feature type="binding site" evidence="6">
    <location>
        <position position="234"/>
    </location>
    <ligand>
        <name>substrate</name>
    </ligand>
</feature>
<organism evidence="8 9">
    <name type="scientific">Lichenibacterium minor</name>
    <dbReference type="NCBI Taxonomy" id="2316528"/>
    <lineage>
        <taxon>Bacteria</taxon>
        <taxon>Pseudomonadati</taxon>
        <taxon>Pseudomonadota</taxon>
        <taxon>Alphaproteobacteria</taxon>
        <taxon>Hyphomicrobiales</taxon>
        <taxon>Lichenihabitantaceae</taxon>
        <taxon>Lichenibacterium</taxon>
    </lineage>
</organism>
<dbReference type="GO" id="GO:0000103">
    <property type="term" value="P:sulfate assimilation"/>
    <property type="evidence" value="ECO:0007669"/>
    <property type="project" value="TreeGrafter"/>
</dbReference>
<feature type="binding site" evidence="6">
    <location>
        <position position="234"/>
    </location>
    <ligand>
        <name>Mg(2+)</name>
        <dbReference type="ChEBI" id="CHEBI:18420"/>
        <label>2</label>
    </ligand>
</feature>
<feature type="binding site" evidence="7">
    <location>
        <position position="234"/>
    </location>
    <ligand>
        <name>Mg(2+)</name>
        <dbReference type="ChEBI" id="CHEBI:18420"/>
        <label>1</label>
        <note>catalytic</note>
    </ligand>
</feature>
<feature type="binding site" evidence="6">
    <location>
        <position position="105"/>
    </location>
    <ligand>
        <name>Mg(2+)</name>
        <dbReference type="ChEBI" id="CHEBI:18420"/>
        <label>2</label>
    </ligand>
</feature>
<evidence type="ECO:0000256" key="2">
    <source>
        <dbReference type="ARBA" id="ARBA00022475"/>
    </source>
</evidence>
<feature type="binding site" evidence="6">
    <location>
        <position position="104"/>
    </location>
    <ligand>
        <name>Mg(2+)</name>
        <dbReference type="ChEBI" id="CHEBI:18420"/>
        <label>1</label>
    </ligand>
</feature>
<dbReference type="GO" id="GO:0005886">
    <property type="term" value="C:plasma membrane"/>
    <property type="evidence" value="ECO:0007669"/>
    <property type="project" value="UniProtKB-SubCell"/>
</dbReference>
<evidence type="ECO:0000256" key="4">
    <source>
        <dbReference type="ARBA" id="ARBA00022801"/>
    </source>
</evidence>
<reference evidence="8 9" key="1">
    <citation type="submission" date="2018-12" db="EMBL/GenBank/DDBJ databases">
        <authorList>
            <person name="Grouzdev D.S."/>
            <person name="Krutkina M.S."/>
        </authorList>
    </citation>
    <scope>NUCLEOTIDE SEQUENCE [LARGE SCALE GENOMIC DNA]</scope>
    <source>
        <strain evidence="8 9">RmlP026</strain>
    </source>
</reference>